<keyword evidence="1" id="KW-0269">Exonuclease</keyword>
<keyword evidence="2" id="KW-1185">Reference proteome</keyword>
<protein>
    <submittedName>
        <fullName evidence="1">Single-stranded-DNA-specific exonuclease RecJ</fullName>
    </submittedName>
</protein>
<evidence type="ECO:0000313" key="2">
    <source>
        <dbReference type="Proteomes" id="UP000224460"/>
    </source>
</evidence>
<evidence type="ECO:0000313" key="1">
    <source>
        <dbReference type="EMBL" id="PHV71648.1"/>
    </source>
</evidence>
<keyword evidence="1" id="KW-0540">Nuclease</keyword>
<dbReference type="Proteomes" id="UP000224460">
    <property type="component" value="Unassembled WGS sequence"/>
</dbReference>
<name>A0AC61DFT4_9FIRM</name>
<keyword evidence="1" id="KW-0378">Hydrolase</keyword>
<accession>A0AC61DFT4</accession>
<dbReference type="EMBL" id="PEDL01000002">
    <property type="protein sequence ID" value="PHV71648.1"/>
    <property type="molecule type" value="Genomic_DNA"/>
</dbReference>
<gene>
    <name evidence="1" type="primary">recJ</name>
    <name evidence="1" type="ORF">CS063_03535</name>
</gene>
<organism evidence="1 2">
    <name type="scientific">Sporanaerobium hydrogeniformans</name>
    <dbReference type="NCBI Taxonomy" id="3072179"/>
    <lineage>
        <taxon>Bacteria</taxon>
        <taxon>Bacillati</taxon>
        <taxon>Bacillota</taxon>
        <taxon>Clostridia</taxon>
        <taxon>Lachnospirales</taxon>
        <taxon>Lachnospiraceae</taxon>
        <taxon>Sporanaerobium</taxon>
    </lineage>
</organism>
<proteinExistence type="predicted"/>
<reference evidence="1" key="1">
    <citation type="submission" date="2017-10" db="EMBL/GenBank/DDBJ databases">
        <title>Genome sequence of cellulolytic Lachnospiraceae bacterium XHS1971 isolated from hotspring sediment.</title>
        <authorList>
            <person name="Vasudevan G."/>
            <person name="Joshi A.J."/>
            <person name="Hivarkar S."/>
            <person name="Lanjekar V.B."/>
            <person name="Dhakephalkar P.K."/>
            <person name="Dagar S."/>
        </authorList>
    </citation>
    <scope>NUCLEOTIDE SEQUENCE</scope>
    <source>
        <strain evidence="1">XHS1971</strain>
    </source>
</reference>
<comment type="caution">
    <text evidence="1">The sequence shown here is derived from an EMBL/GenBank/DDBJ whole genome shotgun (WGS) entry which is preliminary data.</text>
</comment>
<sequence length="789" mass="89919">MKEVECMLPSRYKWQYKISDPKGSLVEEILYRRGLQDKEEIANFLAPTKESLYSPYLLKDMEKAVERLIHAKEKKEQVVVYGDYDVDGITSTSILYLFLKEIGYKVSYYIPNRQVEGYGLNKEALAKINTYAQLVITVDTGIAANREADFAKSIGMDLIITDHHECQEVLPDAYCIINPKRKDSNYPFDALAGVGVTFKLIQALGMKIEREELAWKYIDIVALGTVADVVPLVGENRIITSLGFKQMQGTTHVGLEALLTLVGDGNKEEKMTSNKVAYQIGPRINAAGRLSDAKIGVELLTTTDKERAQILAKTLDEENRRRQEMEAEILLQAEEYMAQYIHADKEKFIIVVGKGWHHGVIGIVASKLMTKYYRPTIVLTEEEGILSGSARSIEGFNIFEAVNSAKEELLRFGGHEMAAGLSLEVGRLEAFKQKLEAYSEQFIDEELLIPTLNIDLTLDEKTINLHACEEIEQLEPFGAANPSPIFCVRGKVQYAQKIGQNERHLRLTLRVGEQLFSGIGFDKGELVDYLSEGEEILVACEILKNTWNNRVSIQLRIKDIQSPEEERLRSFYYRSLMNYLERPAPLEKNTIFFKQSSLTLENKGVVHVYTEEGLLEVYKKLRNKGKAVNFDFKVCYNEVCSKNAVILICVNPLKRVSGSVDYEWDFKSQLDSYEVCNPHLVFHKKQLVKMIPSREDCLAVYRVLKNNSSGTIVCHKLITSLQASNMTEYKLFHILMIFKELGLLVYEIKNEKIDYQVISTAKTNLEHSTLYRTMHKFSSTILQLKETHF</sequence>